<accession>A0ABV6WZK7</accession>
<dbReference type="InterPro" id="IPR008964">
    <property type="entry name" value="Invasin/intimin_cell_adhesion"/>
</dbReference>
<dbReference type="PROSITE" id="PS51127">
    <property type="entry name" value="BIG1"/>
    <property type="match status" value="1"/>
</dbReference>
<dbReference type="InterPro" id="IPR013783">
    <property type="entry name" value="Ig-like_fold"/>
</dbReference>
<evidence type="ECO:0000313" key="7">
    <source>
        <dbReference type="EMBL" id="MFC1431431.1"/>
    </source>
</evidence>
<dbReference type="InterPro" id="IPR003344">
    <property type="entry name" value="Big_1_dom"/>
</dbReference>
<reference evidence="7 8" key="1">
    <citation type="submission" date="2024-09" db="EMBL/GenBank/DDBJ databases">
        <authorList>
            <person name="Lee S.D."/>
        </authorList>
    </citation>
    <scope>NUCLEOTIDE SEQUENCE [LARGE SCALE GENOMIC DNA]</scope>
    <source>
        <strain evidence="7 8">N1-3</strain>
    </source>
</reference>
<feature type="compositionally biased region" description="Low complexity" evidence="5">
    <location>
        <begin position="478"/>
        <end position="505"/>
    </location>
</feature>
<comment type="similarity">
    <text evidence="2">Belongs to the intimin/invasin family.</text>
</comment>
<dbReference type="PANTHER" id="PTHR22953:SF153">
    <property type="entry name" value="PURPLE ACID PHOSPHATASE"/>
    <property type="match status" value="1"/>
</dbReference>
<dbReference type="InterPro" id="IPR029052">
    <property type="entry name" value="Metallo-depent_PP-like"/>
</dbReference>
<dbReference type="InterPro" id="IPR055372">
    <property type="entry name" value="CBM96"/>
</dbReference>
<evidence type="ECO:0000256" key="5">
    <source>
        <dbReference type="SAM" id="MobiDB-lite"/>
    </source>
</evidence>
<dbReference type="NCBIfam" id="NF033679">
    <property type="entry name" value="DNRLRE_dom"/>
    <property type="match status" value="2"/>
</dbReference>
<dbReference type="Gene3D" id="2.60.40.10">
    <property type="entry name" value="Immunoglobulins"/>
    <property type="match status" value="1"/>
</dbReference>
<evidence type="ECO:0000256" key="3">
    <source>
        <dbReference type="ARBA" id="ARBA00022525"/>
    </source>
</evidence>
<sequence>MSTADLPSGTPTSTPTATAARRPGRRRALAALAVAATMLALWSGYGPQHVSAASLTTVVAAADATVSSDTPDANDGTDTALTVRASADPKPEADVYIKFTVSGLTAPPAGASLQIYSNAVSGTGVQLWTAASNWTETGITYHNAPARGATMVADMPNLTAGTWATADVSTVVTGNGTYTFVLSTTSTVSKKFASREVAATPPKLVLNTASAAATVTAASGSGQTAAVGTAFAAPLAATVKDSGGAAVANVPVTFSTPVSGASAAFTGGASAITVNTDASGTATSPALTANATAGTYAVTAASTGAAPASFTLTNGSGGTPTGDAPSTVNAAADATVEADTPDVNDGKDTALTVRAAADPKPEEDAYLKFTVTGLTGPPTSASLQIYSNATSATGVQVWTAGNDWTETGVTYNNAPVRGAAPVTDMAHLVESTWASADVGSVVTGNGTYTFVLTTTSTLAKKFASREVAATPPRLVLNAGSGTASPTTSASTSASAGPSTTISPTLSPSPTPSPTPSTTATGGTGALSPTGGSSQSAMVGRAFASPLSVKVDGAGSGVTVTFTAPATGATGVFAGGGATATASTDSTGVATSPVLTAGSSSGTYQVIATSSAPSGSAAFSLTNHDPVIAAAGDIACTAGDVPTATACQQQATANLALSLHPDAVLPLGDEQYELGSGSDFATQYGASWGQLAPISFPAPGNHEYGYIGSAIEPTGGTGYFSYFGDAGHPLSPGCTTLCKSWYSYNLGDWHLISLDSQCAVIGGCNPGNPEYQWLLADLNANTRACTLAYWHIPIYSSSQDHQPDMQAIYQLLYTKKADLVLNGHAHFYERFSGQDGAGNADSVNGIPEFIVGTGGRSFFSIRDTPSANSVTRIANTFGVLQLTLSHNAYSFNFVPTNTGGSTDSGSGTCH</sequence>
<evidence type="ECO:0000256" key="4">
    <source>
        <dbReference type="ARBA" id="ARBA00022729"/>
    </source>
</evidence>
<dbReference type="Pfam" id="PF24517">
    <property type="entry name" value="CBM96"/>
    <property type="match status" value="2"/>
</dbReference>
<comment type="subcellular location">
    <subcellularLocation>
        <location evidence="1">Secreted</location>
    </subcellularLocation>
</comment>
<keyword evidence="3" id="KW-0964">Secreted</keyword>
<feature type="region of interest" description="Disordered" evidence="5">
    <location>
        <begin position="473"/>
        <end position="536"/>
    </location>
</feature>
<feature type="compositionally biased region" description="Low complexity" evidence="5">
    <location>
        <begin position="1"/>
        <end position="21"/>
    </location>
</feature>
<dbReference type="Gene3D" id="3.60.21.10">
    <property type="match status" value="1"/>
</dbReference>
<feature type="compositionally biased region" description="Low complexity" evidence="5">
    <location>
        <begin position="515"/>
        <end position="533"/>
    </location>
</feature>
<comment type="caution">
    <text evidence="7">The sequence shown here is derived from an EMBL/GenBank/DDBJ whole genome shotgun (WGS) entry which is preliminary data.</text>
</comment>
<feature type="region of interest" description="Disordered" evidence="5">
    <location>
        <begin position="1"/>
        <end position="24"/>
    </location>
</feature>
<dbReference type="Proteomes" id="UP001592530">
    <property type="component" value="Unassembled WGS sequence"/>
</dbReference>
<dbReference type="SUPFAM" id="SSF49373">
    <property type="entry name" value="Invasin/intimin cell-adhesion fragments"/>
    <property type="match status" value="1"/>
</dbReference>
<dbReference type="SUPFAM" id="SSF56300">
    <property type="entry name" value="Metallo-dependent phosphatases"/>
    <property type="match status" value="1"/>
</dbReference>
<evidence type="ECO:0000259" key="6">
    <source>
        <dbReference type="PROSITE" id="PS51127"/>
    </source>
</evidence>
<dbReference type="PANTHER" id="PTHR22953">
    <property type="entry name" value="ACID PHOSPHATASE RELATED"/>
    <property type="match status" value="1"/>
</dbReference>
<evidence type="ECO:0000313" key="8">
    <source>
        <dbReference type="Proteomes" id="UP001592530"/>
    </source>
</evidence>
<keyword evidence="4" id="KW-0732">Signal</keyword>
<evidence type="ECO:0000256" key="1">
    <source>
        <dbReference type="ARBA" id="ARBA00004613"/>
    </source>
</evidence>
<dbReference type="InterPro" id="IPR004843">
    <property type="entry name" value="Calcineurin-like_PHP"/>
</dbReference>
<gene>
    <name evidence="7" type="ORF">ACEZDB_12340</name>
</gene>
<dbReference type="Pfam" id="PF00149">
    <property type="entry name" value="Metallophos"/>
    <property type="match status" value="1"/>
</dbReference>
<protein>
    <submittedName>
        <fullName evidence="7">DNRLRE domain-containing protein</fullName>
    </submittedName>
</protein>
<dbReference type="InterPro" id="IPR006311">
    <property type="entry name" value="TAT_signal"/>
</dbReference>
<organism evidence="7 8">
    <name type="scientific">Streptacidiphilus alkalitolerans</name>
    <dbReference type="NCBI Taxonomy" id="3342712"/>
    <lineage>
        <taxon>Bacteria</taxon>
        <taxon>Bacillati</taxon>
        <taxon>Actinomycetota</taxon>
        <taxon>Actinomycetes</taxon>
        <taxon>Kitasatosporales</taxon>
        <taxon>Streptomycetaceae</taxon>
        <taxon>Streptacidiphilus</taxon>
    </lineage>
</organism>
<dbReference type="RefSeq" id="WP_380551993.1">
    <property type="nucleotide sequence ID" value="NZ_JBHEZY010000004.1"/>
</dbReference>
<name>A0ABV6WZK7_9ACTN</name>
<dbReference type="EMBL" id="JBHEZY010000004">
    <property type="protein sequence ID" value="MFC1431431.1"/>
    <property type="molecule type" value="Genomic_DNA"/>
</dbReference>
<dbReference type="PROSITE" id="PS51318">
    <property type="entry name" value="TAT"/>
    <property type="match status" value="1"/>
</dbReference>
<feature type="domain" description="Big-1" evidence="6">
    <location>
        <begin position="214"/>
        <end position="311"/>
    </location>
</feature>
<dbReference type="InterPro" id="IPR039331">
    <property type="entry name" value="PAPs-like"/>
</dbReference>
<proteinExistence type="inferred from homology"/>
<evidence type="ECO:0000256" key="2">
    <source>
        <dbReference type="ARBA" id="ARBA00010116"/>
    </source>
</evidence>